<accession>A0A5C4N5Y5</accession>
<feature type="signal peptide" evidence="1">
    <location>
        <begin position="1"/>
        <end position="20"/>
    </location>
</feature>
<dbReference type="Proteomes" id="UP000305709">
    <property type="component" value="Unassembled WGS sequence"/>
</dbReference>
<dbReference type="AlphaFoldDB" id="A0A5C4N5Y5"/>
<evidence type="ECO:0008006" key="4">
    <source>
        <dbReference type="Google" id="ProtNLM"/>
    </source>
</evidence>
<dbReference type="PROSITE" id="PS51257">
    <property type="entry name" value="PROKAR_LIPOPROTEIN"/>
    <property type="match status" value="1"/>
</dbReference>
<sequence length="103" mass="10550">MTFKLLPLAALAFASLSLSACVDLEDLEEAEAGIPSAAEQACLAAISRETNNGDVILLGSEFSQAATSVSVGVGPDRAPWRCNADSAGNVFGVEYVGPSEGFL</sequence>
<comment type="caution">
    <text evidence="2">The sequence shown here is derived from an EMBL/GenBank/DDBJ whole genome shotgun (WGS) entry which is preliminary data.</text>
</comment>
<keyword evidence="1" id="KW-0732">Signal</keyword>
<dbReference type="OrthoDB" id="8454614at2"/>
<name>A0A5C4N5Y5_9RHOB</name>
<reference evidence="2 3" key="1">
    <citation type="submission" date="2019-06" db="EMBL/GenBank/DDBJ databases">
        <authorList>
            <person name="Jiang L."/>
        </authorList>
    </citation>
    <scope>NUCLEOTIDE SEQUENCE [LARGE SCALE GENOMIC DNA]</scope>
    <source>
        <strain evidence="2 3">YIM 48858</strain>
    </source>
</reference>
<keyword evidence="3" id="KW-1185">Reference proteome</keyword>
<evidence type="ECO:0000313" key="2">
    <source>
        <dbReference type="EMBL" id="TNC65374.1"/>
    </source>
</evidence>
<proteinExistence type="predicted"/>
<dbReference type="RefSeq" id="WP_139083015.1">
    <property type="nucleotide sequence ID" value="NZ_VDFV01000038.1"/>
</dbReference>
<evidence type="ECO:0000256" key="1">
    <source>
        <dbReference type="SAM" id="SignalP"/>
    </source>
</evidence>
<gene>
    <name evidence="2" type="ORF">FHG71_17630</name>
</gene>
<evidence type="ECO:0000313" key="3">
    <source>
        <dbReference type="Proteomes" id="UP000305709"/>
    </source>
</evidence>
<protein>
    <recommendedName>
        <fullName evidence="4">Lipoprotein</fullName>
    </recommendedName>
</protein>
<organism evidence="2 3">
    <name type="scientific">Rubellimicrobium roseum</name>
    <dbReference type="NCBI Taxonomy" id="687525"/>
    <lineage>
        <taxon>Bacteria</taxon>
        <taxon>Pseudomonadati</taxon>
        <taxon>Pseudomonadota</taxon>
        <taxon>Alphaproteobacteria</taxon>
        <taxon>Rhodobacterales</taxon>
        <taxon>Roseobacteraceae</taxon>
        <taxon>Rubellimicrobium</taxon>
    </lineage>
</organism>
<feature type="chain" id="PRO_5022928290" description="Lipoprotein" evidence="1">
    <location>
        <begin position="21"/>
        <end position="103"/>
    </location>
</feature>
<dbReference type="EMBL" id="VDFV01000038">
    <property type="protein sequence ID" value="TNC65374.1"/>
    <property type="molecule type" value="Genomic_DNA"/>
</dbReference>